<organism evidence="2 3">
    <name type="scientific">Hibiscus sabdariffa</name>
    <name type="common">roselle</name>
    <dbReference type="NCBI Taxonomy" id="183260"/>
    <lineage>
        <taxon>Eukaryota</taxon>
        <taxon>Viridiplantae</taxon>
        <taxon>Streptophyta</taxon>
        <taxon>Embryophyta</taxon>
        <taxon>Tracheophyta</taxon>
        <taxon>Spermatophyta</taxon>
        <taxon>Magnoliopsida</taxon>
        <taxon>eudicotyledons</taxon>
        <taxon>Gunneridae</taxon>
        <taxon>Pentapetalae</taxon>
        <taxon>rosids</taxon>
        <taxon>malvids</taxon>
        <taxon>Malvales</taxon>
        <taxon>Malvaceae</taxon>
        <taxon>Malvoideae</taxon>
        <taxon>Hibiscus</taxon>
    </lineage>
</organism>
<protein>
    <submittedName>
        <fullName evidence="2">Uncharacterized protein</fullName>
    </submittedName>
</protein>
<keyword evidence="3" id="KW-1185">Reference proteome</keyword>
<comment type="caution">
    <text evidence="2">The sequence shown here is derived from an EMBL/GenBank/DDBJ whole genome shotgun (WGS) entry which is preliminary data.</text>
</comment>
<feature type="region of interest" description="Disordered" evidence="1">
    <location>
        <begin position="1"/>
        <end position="20"/>
    </location>
</feature>
<name>A0ABR2CX85_9ROSI</name>
<feature type="compositionally biased region" description="Polar residues" evidence="1">
    <location>
        <begin position="1"/>
        <end position="17"/>
    </location>
</feature>
<evidence type="ECO:0000313" key="3">
    <source>
        <dbReference type="Proteomes" id="UP001472677"/>
    </source>
</evidence>
<gene>
    <name evidence="2" type="ORF">V6N12_048032</name>
</gene>
<sequence length="81" mass="8801">MVKNSSYPQGRHGSSTLGLGEAGLEPDAVITASVPPPLLAPLEFGKQLHAYALRHYILIDNSFVEIVKCQGSKNPNWEGRK</sequence>
<proteinExistence type="predicted"/>
<evidence type="ECO:0000256" key="1">
    <source>
        <dbReference type="SAM" id="MobiDB-lite"/>
    </source>
</evidence>
<reference evidence="2 3" key="1">
    <citation type="journal article" date="2024" name="G3 (Bethesda)">
        <title>Genome assembly of Hibiscus sabdariffa L. provides insights into metabolisms of medicinal natural products.</title>
        <authorList>
            <person name="Kim T."/>
        </authorList>
    </citation>
    <scope>NUCLEOTIDE SEQUENCE [LARGE SCALE GENOMIC DNA]</scope>
    <source>
        <strain evidence="2">TK-2024</strain>
        <tissue evidence="2">Old leaves</tissue>
    </source>
</reference>
<accession>A0ABR2CX85</accession>
<evidence type="ECO:0000313" key="2">
    <source>
        <dbReference type="EMBL" id="KAK8523512.1"/>
    </source>
</evidence>
<dbReference type="EMBL" id="JBBPBM010000043">
    <property type="protein sequence ID" value="KAK8523512.1"/>
    <property type="molecule type" value="Genomic_DNA"/>
</dbReference>
<dbReference type="Proteomes" id="UP001472677">
    <property type="component" value="Unassembled WGS sequence"/>
</dbReference>